<keyword evidence="2" id="KW-1185">Reference proteome</keyword>
<sequence length="510" mass="59209">MDLMPAEIIDSIATELSMNKDQYKLSSYAAVSRMWQGAIERITFRTLKLTTPDIADFQSMYSGNMSSRRRYLRKLAVDFELPRLGEGEWCTYEHLPDRNSDSVAFTKSVRQLFAILHTISTTYSLKVPPYELEFRDAYRLSDCTHSIHDWRISDPVWSAGFYELHDWILLPELHDVHVFNCGLSIWNALRGLNRRFLGEVASKLVNLKQMNLGFQECYNWGSRLRVLHFRDMYEGLLEVHGQTIREIRIDMTHDPPGSEHLQVAKLFTGENPFRIAFWHLSTLPQLTKLHLTGPTVISPDIFSPIVLDGEIVNFPCLQDLLVEFSTDSADGRWHFIRDEAKYLAIKDNPDYEDEIGNDMEDYESDSDISTATGDGDASVYGVEPRRTRWVHNHKFRSLPNPQTFSPLLLGAAGICRRLSNMRMMTLRTTGDRFWNDIGYEWLTHRDFEMQYRRSGTPSDLKHCKTPFDDDLSVNRVFWRSVDWEPPEEVQAKWQEVIGVQGRMAVFESQL</sequence>
<dbReference type="OrthoDB" id="3798941at2759"/>
<organism evidence="1 2">
    <name type="scientific">Amniculicola lignicola CBS 123094</name>
    <dbReference type="NCBI Taxonomy" id="1392246"/>
    <lineage>
        <taxon>Eukaryota</taxon>
        <taxon>Fungi</taxon>
        <taxon>Dikarya</taxon>
        <taxon>Ascomycota</taxon>
        <taxon>Pezizomycotina</taxon>
        <taxon>Dothideomycetes</taxon>
        <taxon>Pleosporomycetidae</taxon>
        <taxon>Pleosporales</taxon>
        <taxon>Amniculicolaceae</taxon>
        <taxon>Amniculicola</taxon>
    </lineage>
</organism>
<name>A0A6A5WJK1_9PLEO</name>
<evidence type="ECO:0000313" key="1">
    <source>
        <dbReference type="EMBL" id="KAF1999305.1"/>
    </source>
</evidence>
<dbReference type="Proteomes" id="UP000799779">
    <property type="component" value="Unassembled WGS sequence"/>
</dbReference>
<dbReference type="EMBL" id="ML977596">
    <property type="protein sequence ID" value="KAF1999305.1"/>
    <property type="molecule type" value="Genomic_DNA"/>
</dbReference>
<gene>
    <name evidence="1" type="ORF">P154DRAFT_523346</name>
</gene>
<evidence type="ECO:0008006" key="3">
    <source>
        <dbReference type="Google" id="ProtNLM"/>
    </source>
</evidence>
<accession>A0A6A5WJK1</accession>
<dbReference type="AlphaFoldDB" id="A0A6A5WJK1"/>
<evidence type="ECO:0000313" key="2">
    <source>
        <dbReference type="Proteomes" id="UP000799779"/>
    </source>
</evidence>
<reference evidence="1" key="1">
    <citation type="journal article" date="2020" name="Stud. Mycol.">
        <title>101 Dothideomycetes genomes: a test case for predicting lifestyles and emergence of pathogens.</title>
        <authorList>
            <person name="Haridas S."/>
            <person name="Albert R."/>
            <person name="Binder M."/>
            <person name="Bloem J."/>
            <person name="Labutti K."/>
            <person name="Salamov A."/>
            <person name="Andreopoulos B."/>
            <person name="Baker S."/>
            <person name="Barry K."/>
            <person name="Bills G."/>
            <person name="Bluhm B."/>
            <person name="Cannon C."/>
            <person name="Castanera R."/>
            <person name="Culley D."/>
            <person name="Daum C."/>
            <person name="Ezra D."/>
            <person name="Gonzalez J."/>
            <person name="Henrissat B."/>
            <person name="Kuo A."/>
            <person name="Liang C."/>
            <person name="Lipzen A."/>
            <person name="Lutzoni F."/>
            <person name="Magnuson J."/>
            <person name="Mondo S."/>
            <person name="Nolan M."/>
            <person name="Ohm R."/>
            <person name="Pangilinan J."/>
            <person name="Park H.-J."/>
            <person name="Ramirez L."/>
            <person name="Alfaro M."/>
            <person name="Sun H."/>
            <person name="Tritt A."/>
            <person name="Yoshinaga Y."/>
            <person name="Zwiers L.-H."/>
            <person name="Turgeon B."/>
            <person name="Goodwin S."/>
            <person name="Spatafora J."/>
            <person name="Crous P."/>
            <person name="Grigoriev I."/>
        </authorList>
    </citation>
    <scope>NUCLEOTIDE SEQUENCE</scope>
    <source>
        <strain evidence="1">CBS 123094</strain>
    </source>
</reference>
<proteinExistence type="predicted"/>
<protein>
    <recommendedName>
        <fullName evidence="3">F-box domain-containing protein</fullName>
    </recommendedName>
</protein>